<keyword evidence="4" id="KW-1185">Reference proteome</keyword>
<sequence>MNKPMNTVTRKTAAARGKARQALDDAADEALDTAERVASSAQRGLSRARKAAADRSAELAEDLDDLADDAGSYARRAAHGLSDKARELSDGLRGGRLPAMIDDAQAFARRNPVVVLAGAVVLGLLLSRAAAPRNGRTPRA</sequence>
<feature type="region of interest" description="Disordered" evidence="1">
    <location>
        <begin position="1"/>
        <end position="25"/>
    </location>
</feature>
<accession>A0A8X8H2A7</accession>
<protein>
    <recommendedName>
        <fullName evidence="5">DUF883 domain-containing protein</fullName>
    </recommendedName>
</protein>
<feature type="compositionally biased region" description="Low complexity" evidence="1">
    <location>
        <begin position="7"/>
        <end position="16"/>
    </location>
</feature>
<keyword evidence="2" id="KW-0812">Transmembrane</keyword>
<dbReference type="Proteomes" id="UP000484076">
    <property type="component" value="Unassembled WGS sequence"/>
</dbReference>
<name>A0A8X8H2A7_9RHOB</name>
<dbReference type="RefSeq" id="WP_152827523.1">
    <property type="nucleotide sequence ID" value="NZ_WHUT02000009.1"/>
</dbReference>
<feature type="transmembrane region" description="Helical" evidence="2">
    <location>
        <begin position="113"/>
        <end position="131"/>
    </location>
</feature>
<keyword evidence="2" id="KW-1133">Transmembrane helix</keyword>
<comment type="caution">
    <text evidence="3">The sequence shown here is derived from an EMBL/GenBank/DDBJ whole genome shotgun (WGS) entry which is preliminary data.</text>
</comment>
<proteinExistence type="predicted"/>
<dbReference type="EMBL" id="WHUT02000009">
    <property type="protein sequence ID" value="NUB45790.1"/>
    <property type="molecule type" value="Genomic_DNA"/>
</dbReference>
<organism evidence="3 4">
    <name type="scientific">Fertoeibacter niger</name>
    <dbReference type="NCBI Taxonomy" id="2656921"/>
    <lineage>
        <taxon>Bacteria</taxon>
        <taxon>Pseudomonadati</taxon>
        <taxon>Pseudomonadota</taxon>
        <taxon>Alphaproteobacteria</taxon>
        <taxon>Rhodobacterales</taxon>
        <taxon>Paracoccaceae</taxon>
        <taxon>Fertoeibacter</taxon>
    </lineage>
</organism>
<reference evidence="3" key="1">
    <citation type="submission" date="2020-05" db="EMBL/GenBank/DDBJ databases">
        <title>Fertoebacter nigrum gen. nov., sp. nov., a new member of the family Rhodobacteraceae.</title>
        <authorList>
            <person name="Szuroczki S."/>
            <person name="Abbaszade G."/>
            <person name="Buni D."/>
            <person name="Schumann P."/>
            <person name="Toth E."/>
        </authorList>
    </citation>
    <scope>NUCLEOTIDE SEQUENCE</scope>
    <source>
        <strain evidence="3">RG-N-1a</strain>
    </source>
</reference>
<evidence type="ECO:0000313" key="4">
    <source>
        <dbReference type="Proteomes" id="UP000484076"/>
    </source>
</evidence>
<evidence type="ECO:0000256" key="1">
    <source>
        <dbReference type="SAM" id="MobiDB-lite"/>
    </source>
</evidence>
<evidence type="ECO:0008006" key="5">
    <source>
        <dbReference type="Google" id="ProtNLM"/>
    </source>
</evidence>
<dbReference type="AlphaFoldDB" id="A0A8X8H2A7"/>
<keyword evidence="2" id="KW-0472">Membrane</keyword>
<gene>
    <name evidence="3" type="ORF">GEU84_015430</name>
</gene>
<evidence type="ECO:0000313" key="3">
    <source>
        <dbReference type="EMBL" id="NUB45790.1"/>
    </source>
</evidence>
<evidence type="ECO:0000256" key="2">
    <source>
        <dbReference type="SAM" id="Phobius"/>
    </source>
</evidence>